<dbReference type="PROSITE" id="PS00653">
    <property type="entry name" value="GLYCOSYL_HYDROL_F1_2"/>
    <property type="match status" value="1"/>
</dbReference>
<evidence type="ECO:0000313" key="5">
    <source>
        <dbReference type="EMBL" id="KIU24476.1"/>
    </source>
</evidence>
<dbReference type="InterPro" id="IPR001360">
    <property type="entry name" value="Glyco_hydro_1"/>
</dbReference>
<reference evidence="5 6" key="1">
    <citation type="journal article" date="2015" name="Microbiology (Mosc.)">
        <title>Genomics of the Weissella cibaria species with an examination of its metabolic traits.</title>
        <authorList>
            <person name="Lynch K.M."/>
            <person name="Lucid A."/>
            <person name="Arendt E.K."/>
            <person name="Sleator R.D."/>
            <person name="Lucey B."/>
            <person name="Coffey A."/>
        </authorList>
    </citation>
    <scope>NUCLEOTIDE SEQUENCE [LARGE SCALE GENOMIC DNA]</scope>
    <source>
        <strain evidence="5 6">AB3b</strain>
    </source>
</reference>
<dbReference type="RefSeq" id="WP_043941210.1">
    <property type="nucleotide sequence ID" value="NZ_JWHT01000028.1"/>
</dbReference>
<dbReference type="Pfam" id="PF00232">
    <property type="entry name" value="Glyco_hydro_1"/>
    <property type="match status" value="1"/>
</dbReference>
<dbReference type="GO" id="GO:0016052">
    <property type="term" value="P:carbohydrate catabolic process"/>
    <property type="evidence" value="ECO:0007669"/>
    <property type="project" value="TreeGrafter"/>
</dbReference>
<dbReference type="GO" id="GO:0008706">
    <property type="term" value="F:6-phospho-beta-glucosidase activity"/>
    <property type="evidence" value="ECO:0007669"/>
    <property type="project" value="UniProtKB-EC"/>
</dbReference>
<comment type="similarity">
    <text evidence="1 4">Belongs to the glycosyl hydrolase 1 family.</text>
</comment>
<dbReference type="InterPro" id="IPR033132">
    <property type="entry name" value="GH_1_N_CS"/>
</dbReference>
<protein>
    <submittedName>
        <fullName evidence="5">BglA_4 protein</fullName>
        <ecNumber evidence="5">3.2.1.86</ecNumber>
    </submittedName>
</protein>
<dbReference type="Proteomes" id="UP000032289">
    <property type="component" value="Unassembled WGS sequence"/>
</dbReference>
<dbReference type="Gene3D" id="3.20.20.80">
    <property type="entry name" value="Glycosidases"/>
    <property type="match status" value="1"/>
</dbReference>
<evidence type="ECO:0000256" key="3">
    <source>
        <dbReference type="ARBA" id="ARBA00023295"/>
    </source>
</evidence>
<evidence type="ECO:0000256" key="2">
    <source>
        <dbReference type="ARBA" id="ARBA00022801"/>
    </source>
</evidence>
<keyword evidence="2 5" id="KW-0378">Hydrolase</keyword>
<gene>
    <name evidence="5" type="primary">bglA_4</name>
    <name evidence="5" type="ORF">ab3b_01191</name>
</gene>
<evidence type="ECO:0000256" key="4">
    <source>
        <dbReference type="RuleBase" id="RU003690"/>
    </source>
</evidence>
<evidence type="ECO:0000313" key="6">
    <source>
        <dbReference type="Proteomes" id="UP000032289"/>
    </source>
</evidence>
<dbReference type="PATRIC" id="fig|137591.24.peg.1161"/>
<comment type="caution">
    <text evidence="5">The sequence shown here is derived from an EMBL/GenBank/DDBJ whole genome shotgun (WGS) entry which is preliminary data.</text>
</comment>
<sequence length="485" mass="54208">MGLKLDRDFLWGGAIAAHQAEGAWNVGGKGVSIADILTAGAHNQPRQITDGVIAGLNYPNHHGIYFYESYKTDLALMAEMGFKAFRTSIAWTRIFPNGDDAQPNEEGLQFYDDLFDEMNRLGIEPVVTLNHFEMPYHLVEAYGGWSDRRVIDFFVTYAETVFNRYQDKVKYWMTHNEISNQANLVDEAMSEFMIWTNSGLRFPAGTPTEEKLAAMVQAGHYELVASAKAVAIGHAINPEFMIGGMLNVAPLYPASPKPADNLAVQKARQARDWFSDVHVRGAYPAEFEAFADRTGFRPDITDEDRAVLQAGTVDYLAISYYNSFVVKATSAGDTEFEDVHGFEIVPNPEVQVSDWGWAIDPQGLRYTLNELNDLYPGLPLMIVENGFGAYDEVVDGQVHDQYRIDYLKAHIAEMEKAIVNDGIPVIGYLSWGPIDIVSAGTGEMSKRYGYVYVDLDDMGEGSGERLRKDSFEWYKQVITSQGVTL</sequence>
<dbReference type="PANTHER" id="PTHR10353">
    <property type="entry name" value="GLYCOSYL HYDROLASE"/>
    <property type="match status" value="1"/>
</dbReference>
<accession>A0A0D1M965</accession>
<name>A0A0D1M965_9LACO</name>
<dbReference type="GO" id="GO:0005829">
    <property type="term" value="C:cytosol"/>
    <property type="evidence" value="ECO:0007669"/>
    <property type="project" value="TreeGrafter"/>
</dbReference>
<evidence type="ECO:0000256" key="1">
    <source>
        <dbReference type="ARBA" id="ARBA00010838"/>
    </source>
</evidence>
<dbReference type="NCBIfam" id="NF007154">
    <property type="entry name" value="PRK09589.1"/>
    <property type="match status" value="1"/>
</dbReference>
<dbReference type="EMBL" id="JWHT01000028">
    <property type="protein sequence ID" value="KIU24476.1"/>
    <property type="molecule type" value="Genomic_DNA"/>
</dbReference>
<dbReference type="FunFam" id="3.20.20.80:FF:000004">
    <property type="entry name" value="Beta-glucosidase 6-phospho-beta-glucosidase"/>
    <property type="match status" value="1"/>
</dbReference>
<dbReference type="InterPro" id="IPR017853">
    <property type="entry name" value="GH"/>
</dbReference>
<dbReference type="PRINTS" id="PR00131">
    <property type="entry name" value="GLHYDRLASE1"/>
</dbReference>
<organism evidence="5 6">
    <name type="scientific">Weissella cibaria</name>
    <dbReference type="NCBI Taxonomy" id="137591"/>
    <lineage>
        <taxon>Bacteria</taxon>
        <taxon>Bacillati</taxon>
        <taxon>Bacillota</taxon>
        <taxon>Bacilli</taxon>
        <taxon>Lactobacillales</taxon>
        <taxon>Lactobacillaceae</taxon>
        <taxon>Weissella</taxon>
    </lineage>
</organism>
<keyword evidence="3 5" id="KW-0326">Glycosidase</keyword>
<proteinExistence type="inferred from homology"/>
<dbReference type="SUPFAM" id="SSF51445">
    <property type="entry name" value="(Trans)glycosidases"/>
    <property type="match status" value="1"/>
</dbReference>
<dbReference type="EC" id="3.2.1.86" evidence="5"/>
<dbReference type="PANTHER" id="PTHR10353:SF85">
    <property type="entry name" value="ARYL-PHOSPHO-BETA-D-GLUCOSIDASE BGLA"/>
    <property type="match status" value="1"/>
</dbReference>
<dbReference type="AlphaFoldDB" id="A0A0D1M965"/>